<name>A0ABQ3ARS0_9ACTN</name>
<organism evidence="1 2">
    <name type="scientific">Streptomyces xanthochromogenes</name>
    <dbReference type="NCBI Taxonomy" id="67384"/>
    <lineage>
        <taxon>Bacteria</taxon>
        <taxon>Bacillati</taxon>
        <taxon>Actinomycetota</taxon>
        <taxon>Actinomycetes</taxon>
        <taxon>Kitasatosporales</taxon>
        <taxon>Streptomycetaceae</taxon>
        <taxon>Streptomyces</taxon>
    </lineage>
</organism>
<dbReference type="GeneID" id="96294918"/>
<gene>
    <name evidence="1" type="ORF">GCM10010326_70520</name>
</gene>
<dbReference type="EMBL" id="BMUU01000018">
    <property type="protein sequence ID" value="GGY65808.1"/>
    <property type="molecule type" value="Genomic_DNA"/>
</dbReference>
<keyword evidence="2" id="KW-1185">Reference proteome</keyword>
<protein>
    <recommendedName>
        <fullName evidence="3">Aminoglycoside phosphotransferase</fullName>
    </recommendedName>
</protein>
<evidence type="ECO:0000313" key="2">
    <source>
        <dbReference type="Proteomes" id="UP000600946"/>
    </source>
</evidence>
<dbReference type="InterPro" id="IPR008266">
    <property type="entry name" value="Tyr_kinase_AS"/>
</dbReference>
<sequence>MPVTRIHWDDLPPDARQAVEQQTGPILRADTASAGANSGIAATLHTAAATLFVKGIPSDHPQARTQQREATIAPYVPAASPHLLWRVQAAGWDLIGYERIIGRHADYAPGSPDLPLVAQALVELQNTPCPNIELKAAEQRWKTYAGPAGVEQLIGDTLLHTDLAPHNMLITDRAHLIDWAWPTRGAAWIDPAVLILRLMEAGHTAPAADAWTRSHIPSWAAAPHDAVDAFSEANARTWDDIARNDPQEWKKTMGRLAHDWLTYWRTLTLSVTDS</sequence>
<evidence type="ECO:0000313" key="1">
    <source>
        <dbReference type="EMBL" id="GGY65808.1"/>
    </source>
</evidence>
<dbReference type="RefSeq" id="WP_190029244.1">
    <property type="nucleotide sequence ID" value="NZ_BMUU01000018.1"/>
</dbReference>
<dbReference type="PROSITE" id="PS00109">
    <property type="entry name" value="PROTEIN_KINASE_TYR"/>
    <property type="match status" value="1"/>
</dbReference>
<proteinExistence type="predicted"/>
<accession>A0ABQ3ARS0</accession>
<dbReference type="SUPFAM" id="SSF56112">
    <property type="entry name" value="Protein kinase-like (PK-like)"/>
    <property type="match status" value="1"/>
</dbReference>
<reference evidence="2" key="1">
    <citation type="journal article" date="2019" name="Int. J. Syst. Evol. Microbiol.">
        <title>The Global Catalogue of Microorganisms (GCM) 10K type strain sequencing project: providing services to taxonomists for standard genome sequencing and annotation.</title>
        <authorList>
            <consortium name="The Broad Institute Genomics Platform"/>
            <consortium name="The Broad Institute Genome Sequencing Center for Infectious Disease"/>
            <person name="Wu L."/>
            <person name="Ma J."/>
        </authorList>
    </citation>
    <scope>NUCLEOTIDE SEQUENCE [LARGE SCALE GENOMIC DNA]</scope>
    <source>
        <strain evidence="2">JCM 4594</strain>
    </source>
</reference>
<evidence type="ECO:0008006" key="3">
    <source>
        <dbReference type="Google" id="ProtNLM"/>
    </source>
</evidence>
<comment type="caution">
    <text evidence="1">The sequence shown here is derived from an EMBL/GenBank/DDBJ whole genome shotgun (WGS) entry which is preliminary data.</text>
</comment>
<dbReference type="Proteomes" id="UP000600946">
    <property type="component" value="Unassembled WGS sequence"/>
</dbReference>
<dbReference type="InterPro" id="IPR011009">
    <property type="entry name" value="Kinase-like_dom_sf"/>
</dbReference>